<evidence type="ECO:0000256" key="11">
    <source>
        <dbReference type="ARBA" id="ARBA00023033"/>
    </source>
</evidence>
<keyword evidence="8" id="KW-0492">Microsome</keyword>
<feature type="binding site" description="axial binding residue" evidence="13">
    <location>
        <position position="443"/>
    </location>
    <ligand>
        <name>heme</name>
        <dbReference type="ChEBI" id="CHEBI:30413"/>
    </ligand>
    <ligandPart>
        <name>Fe</name>
        <dbReference type="ChEBI" id="CHEBI:18248"/>
    </ligandPart>
</feature>
<dbReference type="PROSITE" id="PS00086">
    <property type="entry name" value="CYTOCHROME_P450"/>
    <property type="match status" value="1"/>
</dbReference>
<evidence type="ECO:0000256" key="6">
    <source>
        <dbReference type="ARBA" id="ARBA00022723"/>
    </source>
</evidence>
<keyword evidence="5 13" id="KW-0349">Heme</keyword>
<dbReference type="InterPro" id="IPR002401">
    <property type="entry name" value="Cyt_P450_E_grp-I"/>
</dbReference>
<keyword evidence="9 14" id="KW-0560">Oxidoreductase</keyword>
<dbReference type="AlphaFoldDB" id="A0A069DUJ5"/>
<dbReference type="PANTHER" id="PTHR24289:SF1">
    <property type="entry name" value="STEROID 17-ALPHA-HYDROXYLASE_17,20 LYASE"/>
    <property type="match status" value="1"/>
</dbReference>
<dbReference type="GO" id="GO:0004508">
    <property type="term" value="F:steroid 17-alpha-monooxygenase activity"/>
    <property type="evidence" value="ECO:0007669"/>
    <property type="project" value="TreeGrafter"/>
</dbReference>
<reference evidence="15" key="1">
    <citation type="journal article" date="2014" name="PLoS Genet.">
        <title>Differential Responses to Wnt and PCP Disruption Predict Expression and Developmental Function of Conserved and Novel Genes in a Cnidarian.</title>
        <authorList>
            <person name="Lapebie P."/>
            <person name="Ruggiero A."/>
            <person name="Barreau C."/>
            <person name="Chevalier S."/>
            <person name="Chang P."/>
            <person name="Dru P."/>
            <person name="Houliston E."/>
            <person name="Momose T."/>
        </authorList>
    </citation>
    <scope>NUCLEOTIDE SEQUENCE</scope>
</reference>
<keyword evidence="7" id="KW-0256">Endoplasmic reticulum</keyword>
<keyword evidence="11 14" id="KW-0503">Monooxygenase</keyword>
<comment type="similarity">
    <text evidence="4 14">Belongs to the cytochrome P450 family.</text>
</comment>
<protein>
    <submittedName>
        <fullName evidence="15">Cytochrome p450 family member</fullName>
    </submittedName>
</protein>
<proteinExistence type="evidence at transcript level"/>
<evidence type="ECO:0000256" key="10">
    <source>
        <dbReference type="ARBA" id="ARBA00023004"/>
    </source>
</evidence>
<dbReference type="GO" id="GO:0020037">
    <property type="term" value="F:heme binding"/>
    <property type="evidence" value="ECO:0007669"/>
    <property type="project" value="InterPro"/>
</dbReference>
<evidence type="ECO:0000256" key="12">
    <source>
        <dbReference type="ARBA" id="ARBA00023136"/>
    </source>
</evidence>
<dbReference type="GO" id="GO:0005789">
    <property type="term" value="C:endoplasmic reticulum membrane"/>
    <property type="evidence" value="ECO:0007669"/>
    <property type="project" value="UniProtKB-SubCell"/>
</dbReference>
<evidence type="ECO:0000256" key="7">
    <source>
        <dbReference type="ARBA" id="ARBA00022824"/>
    </source>
</evidence>
<evidence type="ECO:0000256" key="1">
    <source>
        <dbReference type="ARBA" id="ARBA00001971"/>
    </source>
</evidence>
<dbReference type="InterPro" id="IPR001128">
    <property type="entry name" value="Cyt_P450"/>
</dbReference>
<evidence type="ECO:0000256" key="2">
    <source>
        <dbReference type="ARBA" id="ARBA00004174"/>
    </source>
</evidence>
<evidence type="ECO:0000256" key="3">
    <source>
        <dbReference type="ARBA" id="ARBA00004406"/>
    </source>
</evidence>
<keyword evidence="6 13" id="KW-0479">Metal-binding</keyword>
<dbReference type="PANTHER" id="PTHR24289">
    <property type="entry name" value="STEROID 17-ALPHA-HYDROXYLASE/17,20 LYASE"/>
    <property type="match status" value="1"/>
</dbReference>
<sequence length="501" mass="57796">MIASILLAIPALVLLWMFITYTVHLISLRKYPKGPFPLPLLGNILSLSERPYLDFIELAKVYGDVFSISFGMERAVILNSYDVIKEALMTRGTDFAGRPTTDIPNKIISRNFTNIAHRDYSKTWAFLRKVAYKSLHVYGSGMKRLEDLITEEVDKMCSVLSRDVGKPVLIDYYIENSLINTMCHMCYSKTYDFDDPEFVHIMGYIKMSNEGLTPNQAISIFPWLQYFPDTEALKKLKLAVKQDTEFTRKMFDEHIATFDPENIRDFTDNLLHFSQNKELWKDAGFETITREEIEPVVSSLLFAGVETQAALLRWLFLYMMHFPEYQTRIYEEVRSNVGLKRRISPEDKDVCPITNAILLETHRMASVGALSLPHKTTVDTSAGGFAIPKDTMVFVNLYSIHYDPTHWDEPEKFKPERWLNADGSLKKEKPTHYLPFSAGTRVCIAERMAKMQLFIITTNFFRNFEVSNAPGEELPGLKDGIYWSTLNPPRRKIVVTKRKHN</sequence>
<evidence type="ECO:0000256" key="13">
    <source>
        <dbReference type="PIRSR" id="PIRSR602401-1"/>
    </source>
</evidence>
<evidence type="ECO:0000256" key="5">
    <source>
        <dbReference type="ARBA" id="ARBA00022617"/>
    </source>
</evidence>
<evidence type="ECO:0000256" key="14">
    <source>
        <dbReference type="RuleBase" id="RU000461"/>
    </source>
</evidence>
<comment type="subcellular location">
    <subcellularLocation>
        <location evidence="3">Endoplasmic reticulum membrane</location>
        <topology evidence="3">Peripheral membrane protein</topology>
    </subcellularLocation>
    <subcellularLocation>
        <location evidence="2">Microsome membrane</location>
        <topology evidence="2">Peripheral membrane protein</topology>
    </subcellularLocation>
</comment>
<dbReference type="SUPFAM" id="SSF48264">
    <property type="entry name" value="Cytochrome P450"/>
    <property type="match status" value="1"/>
</dbReference>
<dbReference type="GO" id="GO:0005506">
    <property type="term" value="F:iron ion binding"/>
    <property type="evidence" value="ECO:0007669"/>
    <property type="project" value="InterPro"/>
</dbReference>
<keyword evidence="10 13" id="KW-0408">Iron</keyword>
<evidence type="ECO:0000313" key="15">
    <source>
        <dbReference type="EMBL" id="JAC84919.1"/>
    </source>
</evidence>
<organism evidence="15">
    <name type="scientific">Clytia hemisphaerica</name>
    <dbReference type="NCBI Taxonomy" id="252671"/>
    <lineage>
        <taxon>Eukaryota</taxon>
        <taxon>Metazoa</taxon>
        <taxon>Cnidaria</taxon>
        <taxon>Hydrozoa</taxon>
        <taxon>Hydroidolina</taxon>
        <taxon>Leptothecata</taxon>
        <taxon>Obeliida</taxon>
        <taxon>Clytiidae</taxon>
        <taxon>Clytia</taxon>
    </lineage>
</organism>
<evidence type="ECO:0000256" key="9">
    <source>
        <dbReference type="ARBA" id="ARBA00023002"/>
    </source>
</evidence>
<name>A0A069DUJ5_9CNID</name>
<accession>A0A069DUJ5</accession>
<dbReference type="GO" id="GO:0042448">
    <property type="term" value="P:progesterone metabolic process"/>
    <property type="evidence" value="ECO:0007669"/>
    <property type="project" value="TreeGrafter"/>
</dbReference>
<dbReference type="FunFam" id="1.10.630.10:FF:000238">
    <property type="entry name" value="Cytochrome P450 2A6"/>
    <property type="match status" value="1"/>
</dbReference>
<dbReference type="GO" id="GO:0042446">
    <property type="term" value="P:hormone biosynthetic process"/>
    <property type="evidence" value="ECO:0007669"/>
    <property type="project" value="TreeGrafter"/>
</dbReference>
<evidence type="ECO:0000256" key="8">
    <source>
        <dbReference type="ARBA" id="ARBA00022848"/>
    </source>
</evidence>
<dbReference type="InterPro" id="IPR017972">
    <property type="entry name" value="Cyt_P450_CS"/>
</dbReference>
<dbReference type="PRINTS" id="PR00385">
    <property type="entry name" value="P450"/>
</dbReference>
<dbReference type="Gene3D" id="1.10.630.10">
    <property type="entry name" value="Cytochrome P450"/>
    <property type="match status" value="1"/>
</dbReference>
<dbReference type="PRINTS" id="PR00463">
    <property type="entry name" value="EP450I"/>
</dbReference>
<comment type="cofactor">
    <cofactor evidence="1 13">
        <name>heme</name>
        <dbReference type="ChEBI" id="CHEBI:30413"/>
    </cofactor>
</comment>
<evidence type="ECO:0000256" key="4">
    <source>
        <dbReference type="ARBA" id="ARBA00010617"/>
    </source>
</evidence>
<dbReference type="EMBL" id="GBGP01000276">
    <property type="protein sequence ID" value="JAC84919.1"/>
    <property type="molecule type" value="mRNA"/>
</dbReference>
<keyword evidence="12" id="KW-0472">Membrane</keyword>
<dbReference type="Pfam" id="PF00067">
    <property type="entry name" value="p450"/>
    <property type="match status" value="1"/>
</dbReference>
<dbReference type="InterPro" id="IPR036396">
    <property type="entry name" value="Cyt_P450_sf"/>
</dbReference>